<dbReference type="EMBL" id="OA886450">
    <property type="protein sequence ID" value="CAD7282851.1"/>
    <property type="molecule type" value="Genomic_DNA"/>
</dbReference>
<dbReference type="InterPro" id="IPR000175">
    <property type="entry name" value="Na/ntran_symport"/>
</dbReference>
<dbReference type="AlphaFoldDB" id="A0A7R9GHK3"/>
<feature type="transmembrane region" description="Helical" evidence="9">
    <location>
        <begin position="131"/>
        <end position="151"/>
    </location>
</feature>
<dbReference type="GO" id="GO:0035725">
    <property type="term" value="P:sodium ion transmembrane transport"/>
    <property type="evidence" value="ECO:0007669"/>
    <property type="project" value="TreeGrafter"/>
</dbReference>
<protein>
    <submittedName>
        <fullName evidence="10">Uncharacterized protein</fullName>
    </submittedName>
</protein>
<evidence type="ECO:0000256" key="6">
    <source>
        <dbReference type="ARBA" id="ARBA00022989"/>
    </source>
</evidence>
<feature type="binding site" evidence="8">
    <location>
        <position position="292"/>
    </location>
    <ligand>
        <name>Na(+)</name>
        <dbReference type="ChEBI" id="CHEBI:29101"/>
        <label>1</label>
    </ligand>
</feature>
<gene>
    <name evidence="10" type="ORF">NMOB1V02_LOCUS10469</name>
</gene>
<dbReference type="Pfam" id="PF00209">
    <property type="entry name" value="SNF"/>
    <property type="match status" value="1"/>
</dbReference>
<evidence type="ECO:0000256" key="1">
    <source>
        <dbReference type="ARBA" id="ARBA00004141"/>
    </source>
</evidence>
<dbReference type="PROSITE" id="PS50267">
    <property type="entry name" value="NA_NEUROTRAN_SYMP_3"/>
    <property type="match status" value="1"/>
</dbReference>
<feature type="transmembrane region" description="Helical" evidence="9">
    <location>
        <begin position="106"/>
        <end position="125"/>
    </location>
</feature>
<feature type="transmembrane region" description="Helical" evidence="9">
    <location>
        <begin position="278"/>
        <end position="301"/>
    </location>
</feature>
<keyword evidence="11" id="KW-1185">Reference proteome</keyword>
<evidence type="ECO:0000256" key="5">
    <source>
        <dbReference type="ARBA" id="ARBA00022847"/>
    </source>
</evidence>
<dbReference type="GO" id="GO:0005886">
    <property type="term" value="C:plasma membrane"/>
    <property type="evidence" value="ECO:0007669"/>
    <property type="project" value="TreeGrafter"/>
</dbReference>
<name>A0A7R9GHK3_9CRUS</name>
<keyword evidence="5" id="KW-0769">Symport</keyword>
<organism evidence="10">
    <name type="scientific">Notodromas monacha</name>
    <dbReference type="NCBI Taxonomy" id="399045"/>
    <lineage>
        <taxon>Eukaryota</taxon>
        <taxon>Metazoa</taxon>
        <taxon>Ecdysozoa</taxon>
        <taxon>Arthropoda</taxon>
        <taxon>Crustacea</taxon>
        <taxon>Oligostraca</taxon>
        <taxon>Ostracoda</taxon>
        <taxon>Podocopa</taxon>
        <taxon>Podocopida</taxon>
        <taxon>Cypridocopina</taxon>
        <taxon>Cypridoidea</taxon>
        <taxon>Cyprididae</taxon>
        <taxon>Notodromas</taxon>
    </lineage>
</organism>
<dbReference type="SUPFAM" id="SSF161070">
    <property type="entry name" value="SNF-like"/>
    <property type="match status" value="1"/>
</dbReference>
<evidence type="ECO:0000313" key="11">
    <source>
        <dbReference type="Proteomes" id="UP000678499"/>
    </source>
</evidence>
<feature type="binding site" evidence="8">
    <location>
        <position position="187"/>
    </location>
    <ligand>
        <name>Na(+)</name>
        <dbReference type="ChEBI" id="CHEBI:29101"/>
        <label>1</label>
    </ligand>
</feature>
<feature type="transmembrane region" description="Helical" evidence="9">
    <location>
        <begin position="220"/>
        <end position="246"/>
    </location>
</feature>
<keyword evidence="7 9" id="KW-0472">Membrane</keyword>
<feature type="transmembrane region" description="Helical" evidence="9">
    <location>
        <begin position="22"/>
        <end position="52"/>
    </location>
</feature>
<dbReference type="PANTHER" id="PTHR11616:SF254">
    <property type="entry name" value="TRANSPORTER"/>
    <property type="match status" value="1"/>
</dbReference>
<dbReference type="PANTHER" id="PTHR11616">
    <property type="entry name" value="SODIUM/CHLORIDE DEPENDENT TRANSPORTER"/>
    <property type="match status" value="1"/>
</dbReference>
<evidence type="ECO:0000256" key="9">
    <source>
        <dbReference type="SAM" id="Phobius"/>
    </source>
</evidence>
<dbReference type="GO" id="GO:0015293">
    <property type="term" value="F:symporter activity"/>
    <property type="evidence" value="ECO:0007669"/>
    <property type="project" value="UniProtKB-KW"/>
</dbReference>
<sequence>MLGSSSECVGFARSCADWIRGFAWWASASIAFLILGTCSCCFCLCGCCGLLCHIRGKSSALIDDHHPRNNPAHLEASISTEPETNKRRALRISSGIEEPVNIQWELLGFLALAWVIAYFIIYKGLHNSGKIIWVTALFPYFVLTILLVRAVTLPGAADGLLFYVTPDFEILKTPTPWIDAGSQVFYSYGLAIGTLFALGSYNRFNNDCIKQDIWRPGVDAIIVGCINSGTSLYAGVVTFSVLGYMAHEKQVEVKDVVDSGPGLAFLVYPEVVSKLPGAPAWAVLFFLMFCTLGIDTLFCCVEGFITALVDAFPKFAKKRSQLTIVCCIVFFVCEIPMVTYFIFVFYFVNYAPVTYGDYNYPTWAQVMGILMALSSMVCIPGYAIYYVFSQDCSPKEAFFRGLRPPQEIRPRGEVKSFALKR</sequence>
<accession>A0A7R9GHK3</accession>
<evidence type="ECO:0000256" key="3">
    <source>
        <dbReference type="ARBA" id="ARBA00022448"/>
    </source>
</evidence>
<keyword evidence="3" id="KW-0813">Transport</keyword>
<evidence type="ECO:0000256" key="7">
    <source>
        <dbReference type="ARBA" id="ARBA00023136"/>
    </source>
</evidence>
<comment type="subcellular location">
    <subcellularLocation>
        <location evidence="1">Membrane</location>
        <topology evidence="1">Multi-pass membrane protein</topology>
    </subcellularLocation>
</comment>
<comment type="similarity">
    <text evidence="2">Belongs to the sodium:neurotransmitter symporter (SNF) (TC 2.A.22) family.</text>
</comment>
<reference evidence="10" key="1">
    <citation type="submission" date="2020-11" db="EMBL/GenBank/DDBJ databases">
        <authorList>
            <person name="Tran Van P."/>
        </authorList>
    </citation>
    <scope>NUCLEOTIDE SEQUENCE</scope>
</reference>
<proteinExistence type="inferred from homology"/>
<evidence type="ECO:0000256" key="2">
    <source>
        <dbReference type="ARBA" id="ARBA00006459"/>
    </source>
</evidence>
<dbReference type="OrthoDB" id="6581954at2759"/>
<evidence type="ECO:0000256" key="8">
    <source>
        <dbReference type="PIRSR" id="PIRSR600175-1"/>
    </source>
</evidence>
<evidence type="ECO:0000256" key="4">
    <source>
        <dbReference type="ARBA" id="ARBA00022692"/>
    </source>
</evidence>
<feature type="transmembrane region" description="Helical" evidence="9">
    <location>
        <begin position="322"/>
        <end position="348"/>
    </location>
</feature>
<dbReference type="Proteomes" id="UP000678499">
    <property type="component" value="Unassembled WGS sequence"/>
</dbReference>
<dbReference type="InterPro" id="IPR037272">
    <property type="entry name" value="SNS_sf"/>
</dbReference>
<keyword evidence="8" id="KW-0479">Metal-binding</keyword>
<keyword evidence="8" id="KW-0915">Sodium</keyword>
<keyword evidence="4 9" id="KW-0812">Transmembrane</keyword>
<dbReference type="GO" id="GO:0046872">
    <property type="term" value="F:metal ion binding"/>
    <property type="evidence" value="ECO:0007669"/>
    <property type="project" value="UniProtKB-KW"/>
</dbReference>
<dbReference type="PRINTS" id="PR00176">
    <property type="entry name" value="NANEUSMPORT"/>
</dbReference>
<feature type="transmembrane region" description="Helical" evidence="9">
    <location>
        <begin position="368"/>
        <end position="388"/>
    </location>
</feature>
<feature type="binding site" evidence="8">
    <location>
        <position position="295"/>
    </location>
    <ligand>
        <name>Na(+)</name>
        <dbReference type="ChEBI" id="CHEBI:29101"/>
        <label>1</label>
    </ligand>
</feature>
<dbReference type="GO" id="GO:0006865">
    <property type="term" value="P:amino acid transport"/>
    <property type="evidence" value="ECO:0007669"/>
    <property type="project" value="TreeGrafter"/>
</dbReference>
<evidence type="ECO:0000313" key="10">
    <source>
        <dbReference type="EMBL" id="CAD7282851.1"/>
    </source>
</evidence>
<dbReference type="EMBL" id="CAJPEX010004413">
    <property type="protein sequence ID" value="CAG0923003.1"/>
    <property type="molecule type" value="Genomic_DNA"/>
</dbReference>
<keyword evidence="6 9" id="KW-1133">Transmembrane helix</keyword>
<feature type="binding site" evidence="8">
    <location>
        <position position="227"/>
    </location>
    <ligand>
        <name>Na(+)</name>
        <dbReference type="ChEBI" id="CHEBI:29101"/>
        <label>1</label>
    </ligand>
</feature>